<keyword evidence="2" id="KW-1185">Reference proteome</keyword>
<gene>
    <name evidence="1" type="ORF">MKS88_005103</name>
</gene>
<reference evidence="1" key="1">
    <citation type="submission" date="2022-06" db="EMBL/GenBank/DDBJ databases">
        <title>The First Complete Genome of the Simian Malaria Parasite Plasmodium brasilianum.</title>
        <authorList>
            <person name="Bajic M."/>
            <person name="Ravishankar S."/>
        </authorList>
    </citation>
    <scope>NUCLEOTIDE SEQUENCE</scope>
    <source>
        <strain evidence="1">Bolivian I</strain>
    </source>
</reference>
<dbReference type="Proteomes" id="UP001056978">
    <property type="component" value="Chromosome 13"/>
</dbReference>
<comment type="caution">
    <text evidence="1">The sequence shown here is derived from an EMBL/GenBank/DDBJ whole genome shotgun (WGS) entry which is preliminary data.</text>
</comment>
<accession>A0ACB9Y4I4</accession>
<sequence length="982" mass="116630">MQYVDSIFSITELFYRFLILLFCRRIITGSALNRKDQRKLARKQKKQKRLLFSKKKRIFKKQNSSFERINHTTKGNLKKRSLDEDAKWERKGKGVQYSRKKLNVKPKEQTLSLHNDKKYDIYAEQEKDDLLLLYLSKKLKLNSNRNNNKNNEEKLFKDLEKDGFDSNLLKLTDVIFSEFQKNYKNKDETKKKDKNSGKQKDILLRGTKNNQENSASGEGDVTNDIVSSVIRGNTEIKEKLISKKRKKEGGANQVREIYDDEEAKDEKKRKKKGKAKAASKGKTKCTDKVKQKLGEMGISKGVRNKEMEIIKNSNDKQVKKGTHEKRKEIVKIEKQKKKELYPYSEEVKKMDKFLIISLNKTSEFNIKCIIQDICKYFHELKDLKLKVTFNEVLIKIISNHFKNVNITDTHICICVIIICILNSLIYQNLMKDFFNTLTGIFKYYYENNITLMKKIERENEFNSNNPNILHRGKNDTDTAVLNLNELYKRGANPEYLTHEKEKNKMENSITSKEEYEKYENLKIIFRNVLKCISMFYALNYLDFDCITDVINILCEQMSVNNVDNIIIILKICGMKLESDDISHLNYVTEYLKKQIDLYVTNNNIYIERSKLRFLIKDIDDLKRGKMKFYFLNKFEFLFSVLKEFECKYNFKRKVLSFPFLNVFKRAKFSRGIGSSDMKEKQHTPQQKMKKKRENKIEKQDHLNKVESPLDVKDDKTTNLKNVEALAIEGKFHKLNYLMVADEEYFNQSYFNKLLKKYKIQGILPKKIFLIIKNSLDVDECVHNLSLILKEKKNIPYVIQTVIQTLLYDNKFKVAYARILSSISNFKNRVFLFSLKTIFINYVKNINNYDLKKVLFLSKLFIYLLKEKLLNFQIFKFIQIDEEEKVKTIQEQNYFNTSFFFKTIFILISLDDNFDDRTSNNELWNHIFECILNKGINSSITYSFKGIINKYIFDEVENILCVYPNFQIEYIQKFYNFLEKQKK</sequence>
<dbReference type="EMBL" id="CM043781">
    <property type="protein sequence ID" value="KAI4835885.1"/>
    <property type="molecule type" value="Genomic_DNA"/>
</dbReference>
<evidence type="ECO:0000313" key="1">
    <source>
        <dbReference type="EMBL" id="KAI4835885.1"/>
    </source>
</evidence>
<organism evidence="1 2">
    <name type="scientific">Plasmodium brasilianum</name>
    <dbReference type="NCBI Taxonomy" id="5824"/>
    <lineage>
        <taxon>Eukaryota</taxon>
        <taxon>Sar</taxon>
        <taxon>Alveolata</taxon>
        <taxon>Apicomplexa</taxon>
        <taxon>Aconoidasida</taxon>
        <taxon>Haemosporida</taxon>
        <taxon>Plasmodiidae</taxon>
        <taxon>Plasmodium</taxon>
        <taxon>Plasmodium (Plasmodium)</taxon>
    </lineage>
</organism>
<proteinExistence type="predicted"/>
<evidence type="ECO:0000313" key="2">
    <source>
        <dbReference type="Proteomes" id="UP001056978"/>
    </source>
</evidence>
<protein>
    <submittedName>
        <fullName evidence="1">Uncharacterized protein</fullName>
    </submittedName>
</protein>
<name>A0ACB9Y4I4_PLABR</name>